<dbReference type="PANTHER" id="PTHR24107">
    <property type="entry name" value="YNEIN REGULATORY COMPLEX SUBUNIT 5"/>
    <property type="match status" value="1"/>
</dbReference>
<feature type="region of interest" description="Disordered" evidence="4">
    <location>
        <begin position="166"/>
        <end position="190"/>
    </location>
</feature>
<evidence type="ECO:0008006" key="7">
    <source>
        <dbReference type="Google" id="ProtNLM"/>
    </source>
</evidence>
<dbReference type="Pfam" id="PF13516">
    <property type="entry name" value="LRR_6"/>
    <property type="match status" value="4"/>
</dbReference>
<dbReference type="PANTHER" id="PTHR24107:SF27">
    <property type="entry name" value="DYNEIN REGULATORY COMPLEX SUBUNIT 5"/>
    <property type="match status" value="1"/>
</dbReference>
<dbReference type="AlphaFoldDB" id="A0ABD1J9L1"/>
<dbReference type="InterPro" id="IPR052410">
    <property type="entry name" value="DRC5"/>
</dbReference>
<dbReference type="InterPro" id="IPR001611">
    <property type="entry name" value="Leu-rich_rpt"/>
</dbReference>
<evidence type="ECO:0000256" key="3">
    <source>
        <dbReference type="ARBA" id="ARBA00023212"/>
    </source>
</evidence>
<keyword evidence="3" id="KW-0206">Cytoskeleton</keyword>
<name>A0ABD1J9L1_9TELE</name>
<dbReference type="GO" id="GO:0005856">
    <property type="term" value="C:cytoskeleton"/>
    <property type="evidence" value="ECO:0007669"/>
    <property type="project" value="UniProtKB-SubCell"/>
</dbReference>
<dbReference type="SUPFAM" id="SSF52047">
    <property type="entry name" value="RNI-like"/>
    <property type="match status" value="1"/>
</dbReference>
<reference evidence="5 6" key="1">
    <citation type="submission" date="2024-09" db="EMBL/GenBank/DDBJ databases">
        <title>A chromosome-level genome assembly of Gray's grenadier anchovy, Coilia grayii.</title>
        <authorList>
            <person name="Fu Z."/>
        </authorList>
    </citation>
    <scope>NUCLEOTIDE SEQUENCE [LARGE SCALE GENOMIC DNA]</scope>
    <source>
        <strain evidence="5">G4</strain>
        <tissue evidence="5">Muscle</tissue>
    </source>
</reference>
<evidence type="ECO:0000256" key="1">
    <source>
        <dbReference type="ARBA" id="ARBA00004245"/>
    </source>
</evidence>
<dbReference type="InterPro" id="IPR032675">
    <property type="entry name" value="LRR_dom_sf"/>
</dbReference>
<dbReference type="Gene3D" id="3.80.10.10">
    <property type="entry name" value="Ribonuclease Inhibitor"/>
    <property type="match status" value="2"/>
</dbReference>
<comment type="subcellular location">
    <subcellularLocation>
        <location evidence="1">Cytoplasm</location>
        <location evidence="1">Cytoskeleton</location>
    </subcellularLocation>
</comment>
<dbReference type="EMBL" id="JBHFQA010000019">
    <property type="protein sequence ID" value="KAL2082731.1"/>
    <property type="molecule type" value="Genomic_DNA"/>
</dbReference>
<dbReference type="SMART" id="SM00368">
    <property type="entry name" value="LRR_RI"/>
    <property type="match status" value="5"/>
</dbReference>
<keyword evidence="6" id="KW-1185">Reference proteome</keyword>
<keyword evidence="2" id="KW-0963">Cytoplasm</keyword>
<proteinExistence type="predicted"/>
<evidence type="ECO:0000313" key="5">
    <source>
        <dbReference type="EMBL" id="KAL2082731.1"/>
    </source>
</evidence>
<evidence type="ECO:0000256" key="2">
    <source>
        <dbReference type="ARBA" id="ARBA00022490"/>
    </source>
</evidence>
<evidence type="ECO:0000313" key="6">
    <source>
        <dbReference type="Proteomes" id="UP001591681"/>
    </source>
</evidence>
<accession>A0ABD1J9L1</accession>
<gene>
    <name evidence="5" type="ORF">ACEWY4_022549</name>
</gene>
<evidence type="ECO:0000256" key="4">
    <source>
        <dbReference type="SAM" id="MobiDB-lite"/>
    </source>
</evidence>
<organism evidence="5 6">
    <name type="scientific">Coilia grayii</name>
    <name type="common">Gray's grenadier anchovy</name>
    <dbReference type="NCBI Taxonomy" id="363190"/>
    <lineage>
        <taxon>Eukaryota</taxon>
        <taxon>Metazoa</taxon>
        <taxon>Chordata</taxon>
        <taxon>Craniata</taxon>
        <taxon>Vertebrata</taxon>
        <taxon>Euteleostomi</taxon>
        <taxon>Actinopterygii</taxon>
        <taxon>Neopterygii</taxon>
        <taxon>Teleostei</taxon>
        <taxon>Clupei</taxon>
        <taxon>Clupeiformes</taxon>
        <taxon>Clupeoidei</taxon>
        <taxon>Engraulidae</taxon>
        <taxon>Coilinae</taxon>
        <taxon>Coilia</taxon>
    </lineage>
</organism>
<dbReference type="Proteomes" id="UP001591681">
    <property type="component" value="Unassembled WGS sequence"/>
</dbReference>
<sequence>MDETVAKTLLRMDPPVFKSNPAADPRKMRRIIAEDAEWSLAVVPLLTNLCLQHIVSNFEAQPMLDDLLPSHKIYVLEKLPPSLPLHVTANLISDEGYWKKCCVQRWGLGDVTEYGNSWKRMFFERHLENIIELFIPDVTDTKVVLDMVPLCKNYVKRLTISQLLPPIRDPQKPEEDDSSDSASDSGNDGPSMDHFDFGVLLDKLIYLEELHLSYGVKGCGMNFDWNLFEFTFRDCESLAKALKSCKTLKVLRIHQSRVDDEKCRLLVNYLLDHPALLELNLSHNLIGDRGARAIGKLLNRSCLHILSVYDNQIRGPGAQALGHALSKNTSLLSLNLRLNRLGDEGGQAIAQALVKNQTLLSLHLGSNQLSEPTAIVLSQALAKNSTLKSINLSCNRLGVDGGKVLEEGMSHNSTVVDCDVRLTYIEQESEVCISQILRSNLSKTCRKHTIEANIK</sequence>
<protein>
    <recommendedName>
        <fullName evidence="7">T-complex-associated-testis-expressed 1</fullName>
    </recommendedName>
</protein>
<comment type="caution">
    <text evidence="5">The sequence shown here is derived from an EMBL/GenBank/DDBJ whole genome shotgun (WGS) entry which is preliminary data.</text>
</comment>